<evidence type="ECO:0000313" key="2">
    <source>
        <dbReference type="Proteomes" id="UP001059663"/>
    </source>
</evidence>
<dbReference type="EMBL" id="CP087977">
    <property type="protein sequence ID" value="UUZ43862.1"/>
    <property type="molecule type" value="Genomic_DNA"/>
</dbReference>
<reference evidence="1" key="1">
    <citation type="submission" date="2021-11" db="EMBL/GenBank/DDBJ databases">
        <title>Study of the species diversity of bacterial strains isolated from a unique natural object - Shulgan-Tash cave (Bashkiria).</title>
        <authorList>
            <person name="Sazanova A.L."/>
            <person name="Chirak E.R."/>
            <person name="Safronova V.I."/>
        </authorList>
    </citation>
    <scope>NUCLEOTIDE SEQUENCE</scope>
    <source>
        <strain evidence="1">P1</strain>
    </source>
</reference>
<proteinExistence type="predicted"/>
<dbReference type="Proteomes" id="UP001059663">
    <property type="component" value="Chromosome"/>
</dbReference>
<evidence type="ECO:0000313" key="1">
    <source>
        <dbReference type="EMBL" id="UUZ43862.1"/>
    </source>
</evidence>
<name>A0AC61U1I1_9MICO</name>
<protein>
    <submittedName>
        <fullName evidence="1">DDE-type integrase/transposase/recombinase</fullName>
    </submittedName>
</protein>
<gene>
    <name evidence="1" type="ORF">LP422_14150</name>
</gene>
<sequence length="415" mass="44821">MKATYKAGRVRVHRPRITEPGMWLQYDYGDGPVIDGAKTVLFVAWLARSRFRVVIPLRDKTLPSVFAAPDVTFRRLGGVPTYVLTDNEKSVTTEHVAGMPVRNRQLLGFAEHYSVVVHTCVPADPASKGGSESSVKISKADPVPKETNLLAEYATFGELEAVCEAFCEKVNTRDHRVTKRPPTEMLAQERARLHPLPATAHTVAFGVTRVVPGNTPMVSFESGLYSVPAELLGATVWVRVHGPGEDELVVITHVDEQGPVEVARHHRATPGTPRITDEHFPPQSAGALERTPKARNADEAAFLAPGEGARLWLVEAAAAGTTKMRVKMAEALSLAKLFDPVEVDWALGHAAVHARFAEADLPSILDHHASRPSANQHRAGEEASLTRGTAGWATLGRPTGAPVSDDAVDDGEVIA</sequence>
<organism evidence="1 2">
    <name type="scientific">Janibacter limosus</name>
    <dbReference type="NCBI Taxonomy" id="53458"/>
    <lineage>
        <taxon>Bacteria</taxon>
        <taxon>Bacillati</taxon>
        <taxon>Actinomycetota</taxon>
        <taxon>Actinomycetes</taxon>
        <taxon>Micrococcales</taxon>
        <taxon>Intrasporangiaceae</taxon>
        <taxon>Janibacter</taxon>
    </lineage>
</organism>
<accession>A0AC61U1I1</accession>